<dbReference type="AlphaFoldDB" id="A0A940ICT2"/>
<comment type="caution">
    <text evidence="9">The sequence shown here is derived from an EMBL/GenBank/DDBJ whole genome shotgun (WGS) entry which is preliminary data.</text>
</comment>
<dbReference type="Pfam" id="PF21694">
    <property type="entry name" value="DNA_pol3_delta_C"/>
    <property type="match status" value="1"/>
</dbReference>
<dbReference type="GO" id="GO:0009360">
    <property type="term" value="C:DNA polymerase III complex"/>
    <property type="evidence" value="ECO:0007669"/>
    <property type="project" value="TreeGrafter"/>
</dbReference>
<dbReference type="Proteomes" id="UP000727857">
    <property type="component" value="Unassembled WGS sequence"/>
</dbReference>
<dbReference type="InterPro" id="IPR005790">
    <property type="entry name" value="DNA_polIII_delta"/>
</dbReference>
<dbReference type="Gene3D" id="1.20.272.10">
    <property type="match status" value="1"/>
</dbReference>
<keyword evidence="5" id="KW-0239">DNA-directed DNA polymerase</keyword>
<dbReference type="InterPro" id="IPR048466">
    <property type="entry name" value="DNA_pol3_delta-like_C"/>
</dbReference>
<reference evidence="9" key="1">
    <citation type="submission" date="2020-10" db="EMBL/GenBank/DDBJ databases">
        <authorList>
            <person name="Gilroy R."/>
        </authorList>
    </citation>
    <scope>NUCLEOTIDE SEQUENCE</scope>
    <source>
        <strain evidence="9">517</strain>
    </source>
</reference>
<evidence type="ECO:0000256" key="4">
    <source>
        <dbReference type="ARBA" id="ARBA00022705"/>
    </source>
</evidence>
<sequence length="320" mass="35374">MKAVEFKATEETCGAFYLTGDDGYWRDKVLGEFRALVPEYSRDLDLKSAYPFRTPEDIEEAVTSFSPFGGKVVVLAGGYGTSGKGDSESKSAVAAWSKLLDELGGDTALVVYDSKLPAQTAKRMTEIDCSRMEAPALRNYVTELVKPRKIEYRALNMLAEYTNRDMARIANELAKLEAYCGKGDITAEAVDLLVADTQENAVYEFSGALAERNRARATELMSRFIAEGVPYTVLLSMLINQYRRLLHCALSPKASDAELSEALGIKEYAVRRSRESARKYSQSALKKILTLLVNAEYAFKSGEMSDETAFRTAVAEITAM</sequence>
<evidence type="ECO:0000256" key="1">
    <source>
        <dbReference type="ARBA" id="ARBA00012417"/>
    </source>
</evidence>
<organism evidence="9 10">
    <name type="scientific">Candidatus Stercoripulliclostridium pullicola</name>
    <dbReference type="NCBI Taxonomy" id="2840953"/>
    <lineage>
        <taxon>Bacteria</taxon>
        <taxon>Bacillati</taxon>
        <taxon>Bacillota</taxon>
        <taxon>Clostridia</taxon>
        <taxon>Eubacteriales</taxon>
        <taxon>Candidatus Stercoripulliclostridium</taxon>
    </lineage>
</organism>
<dbReference type="InterPro" id="IPR027417">
    <property type="entry name" value="P-loop_NTPase"/>
</dbReference>
<dbReference type="SUPFAM" id="SSF52540">
    <property type="entry name" value="P-loop containing nucleoside triphosphate hydrolases"/>
    <property type="match status" value="1"/>
</dbReference>
<evidence type="ECO:0000313" key="10">
    <source>
        <dbReference type="Proteomes" id="UP000727857"/>
    </source>
</evidence>
<reference evidence="9" key="2">
    <citation type="journal article" date="2021" name="PeerJ">
        <title>Extensive microbial diversity within the chicken gut microbiome revealed by metagenomics and culture.</title>
        <authorList>
            <person name="Gilroy R."/>
            <person name="Ravi A."/>
            <person name="Getino M."/>
            <person name="Pursley I."/>
            <person name="Horton D.L."/>
            <person name="Alikhan N.F."/>
            <person name="Baker D."/>
            <person name="Gharbi K."/>
            <person name="Hall N."/>
            <person name="Watson M."/>
            <person name="Adriaenssens E.M."/>
            <person name="Foster-Nyarko E."/>
            <person name="Jarju S."/>
            <person name="Secka A."/>
            <person name="Antonio M."/>
            <person name="Oren A."/>
            <person name="Chaudhuri R.R."/>
            <person name="La Ragione R."/>
            <person name="Hildebrand F."/>
            <person name="Pallen M.J."/>
        </authorList>
    </citation>
    <scope>NUCLEOTIDE SEQUENCE</scope>
    <source>
        <strain evidence="9">517</strain>
    </source>
</reference>
<dbReference type="GO" id="GO:0006261">
    <property type="term" value="P:DNA-templated DNA replication"/>
    <property type="evidence" value="ECO:0007669"/>
    <property type="project" value="TreeGrafter"/>
</dbReference>
<dbReference type="PANTHER" id="PTHR34388:SF1">
    <property type="entry name" value="DNA POLYMERASE III SUBUNIT DELTA"/>
    <property type="match status" value="1"/>
</dbReference>
<dbReference type="InterPro" id="IPR008921">
    <property type="entry name" value="DNA_pol3_clamp-load_cplx_C"/>
</dbReference>
<keyword evidence="2 9" id="KW-0808">Transferase</keyword>
<evidence type="ECO:0000259" key="8">
    <source>
        <dbReference type="Pfam" id="PF21694"/>
    </source>
</evidence>
<gene>
    <name evidence="9" type="primary">holA</name>
    <name evidence="9" type="ORF">IAB16_01795</name>
</gene>
<proteinExistence type="inferred from homology"/>
<keyword evidence="3 9" id="KW-0548">Nucleotidyltransferase</keyword>
<comment type="catalytic activity">
    <reaction evidence="7">
        <text>DNA(n) + a 2'-deoxyribonucleoside 5'-triphosphate = DNA(n+1) + diphosphate</text>
        <dbReference type="Rhea" id="RHEA:22508"/>
        <dbReference type="Rhea" id="RHEA-COMP:17339"/>
        <dbReference type="Rhea" id="RHEA-COMP:17340"/>
        <dbReference type="ChEBI" id="CHEBI:33019"/>
        <dbReference type="ChEBI" id="CHEBI:61560"/>
        <dbReference type="ChEBI" id="CHEBI:173112"/>
        <dbReference type="EC" id="2.7.7.7"/>
    </reaction>
</comment>
<comment type="similarity">
    <text evidence="6">Belongs to the DNA polymerase HolA subunit family.</text>
</comment>
<name>A0A940ICT2_9FIRM</name>
<evidence type="ECO:0000256" key="3">
    <source>
        <dbReference type="ARBA" id="ARBA00022695"/>
    </source>
</evidence>
<evidence type="ECO:0000256" key="6">
    <source>
        <dbReference type="ARBA" id="ARBA00034754"/>
    </source>
</evidence>
<dbReference type="EMBL" id="JADINF010000043">
    <property type="protein sequence ID" value="MBO8423745.1"/>
    <property type="molecule type" value="Genomic_DNA"/>
</dbReference>
<dbReference type="GO" id="GO:0003887">
    <property type="term" value="F:DNA-directed DNA polymerase activity"/>
    <property type="evidence" value="ECO:0007669"/>
    <property type="project" value="UniProtKB-KW"/>
</dbReference>
<protein>
    <recommendedName>
        <fullName evidence="1">DNA-directed DNA polymerase</fullName>
        <ecNumber evidence="1">2.7.7.7</ecNumber>
    </recommendedName>
</protein>
<feature type="domain" description="DNA polymerase III delta subunit-like C-terminal" evidence="8">
    <location>
        <begin position="199"/>
        <end position="315"/>
    </location>
</feature>
<evidence type="ECO:0000256" key="7">
    <source>
        <dbReference type="ARBA" id="ARBA00049244"/>
    </source>
</evidence>
<evidence type="ECO:0000313" key="9">
    <source>
        <dbReference type="EMBL" id="MBO8423745.1"/>
    </source>
</evidence>
<evidence type="ECO:0000256" key="5">
    <source>
        <dbReference type="ARBA" id="ARBA00022932"/>
    </source>
</evidence>
<dbReference type="GO" id="GO:0003677">
    <property type="term" value="F:DNA binding"/>
    <property type="evidence" value="ECO:0007669"/>
    <property type="project" value="InterPro"/>
</dbReference>
<dbReference type="EC" id="2.7.7.7" evidence="1"/>
<keyword evidence="4" id="KW-0235">DNA replication</keyword>
<dbReference type="PANTHER" id="PTHR34388">
    <property type="entry name" value="DNA POLYMERASE III SUBUNIT DELTA"/>
    <property type="match status" value="1"/>
</dbReference>
<evidence type="ECO:0000256" key="2">
    <source>
        <dbReference type="ARBA" id="ARBA00022679"/>
    </source>
</evidence>
<dbReference type="Gene3D" id="3.40.50.300">
    <property type="entry name" value="P-loop containing nucleotide triphosphate hydrolases"/>
    <property type="match status" value="1"/>
</dbReference>
<dbReference type="NCBIfam" id="TIGR01128">
    <property type="entry name" value="holA"/>
    <property type="match status" value="1"/>
</dbReference>
<dbReference type="SUPFAM" id="SSF48019">
    <property type="entry name" value="post-AAA+ oligomerization domain-like"/>
    <property type="match status" value="1"/>
</dbReference>
<accession>A0A940ICT2</accession>
<dbReference type="Gene3D" id="1.10.8.60">
    <property type="match status" value="1"/>
</dbReference>